<dbReference type="Proteomes" id="UP001046870">
    <property type="component" value="Chromosome 12"/>
</dbReference>
<evidence type="ECO:0000313" key="2">
    <source>
        <dbReference type="Proteomes" id="UP001046870"/>
    </source>
</evidence>
<name>A0A9D3TAB5_MEGAT</name>
<dbReference type="EMBL" id="JAFDVH010000012">
    <property type="protein sequence ID" value="KAG7467504.1"/>
    <property type="molecule type" value="Genomic_DNA"/>
</dbReference>
<keyword evidence="2" id="KW-1185">Reference proteome</keyword>
<protein>
    <submittedName>
        <fullName evidence="1">Uncharacterized protein</fullName>
    </submittedName>
</protein>
<accession>A0A9D3TAB5</accession>
<proteinExistence type="predicted"/>
<sequence>MNRWTTEERRRGGGSKLHPLRRCVKFNTTKSPQGGAVKPAHGKNVLACRLSDDRLALIKKRTEERKKERCQCRVSIRLWSPVGPQHDGVSACVRGRESD</sequence>
<comment type="caution">
    <text evidence="1">The sequence shown here is derived from an EMBL/GenBank/DDBJ whole genome shotgun (WGS) entry which is preliminary data.</text>
</comment>
<evidence type="ECO:0000313" key="1">
    <source>
        <dbReference type="EMBL" id="KAG7467504.1"/>
    </source>
</evidence>
<gene>
    <name evidence="1" type="ORF">MATL_G00154260</name>
</gene>
<reference evidence="1" key="1">
    <citation type="submission" date="2021-01" db="EMBL/GenBank/DDBJ databases">
        <authorList>
            <person name="Zahm M."/>
            <person name="Roques C."/>
            <person name="Cabau C."/>
            <person name="Klopp C."/>
            <person name="Donnadieu C."/>
            <person name="Jouanno E."/>
            <person name="Lampietro C."/>
            <person name="Louis A."/>
            <person name="Herpin A."/>
            <person name="Echchiki A."/>
            <person name="Berthelot C."/>
            <person name="Parey E."/>
            <person name="Roest-Crollius H."/>
            <person name="Braasch I."/>
            <person name="Postlethwait J."/>
            <person name="Bobe J."/>
            <person name="Montfort J."/>
            <person name="Bouchez O."/>
            <person name="Begum T."/>
            <person name="Mejri S."/>
            <person name="Adams A."/>
            <person name="Chen W.-J."/>
            <person name="Guiguen Y."/>
        </authorList>
    </citation>
    <scope>NUCLEOTIDE SEQUENCE</scope>
    <source>
        <strain evidence="1">YG-15Mar2019-1</strain>
        <tissue evidence="1">Brain</tissue>
    </source>
</reference>
<dbReference type="AlphaFoldDB" id="A0A9D3TAB5"/>
<organism evidence="1 2">
    <name type="scientific">Megalops atlanticus</name>
    <name type="common">Tarpon</name>
    <name type="synonym">Clupea gigantea</name>
    <dbReference type="NCBI Taxonomy" id="7932"/>
    <lineage>
        <taxon>Eukaryota</taxon>
        <taxon>Metazoa</taxon>
        <taxon>Chordata</taxon>
        <taxon>Craniata</taxon>
        <taxon>Vertebrata</taxon>
        <taxon>Euteleostomi</taxon>
        <taxon>Actinopterygii</taxon>
        <taxon>Neopterygii</taxon>
        <taxon>Teleostei</taxon>
        <taxon>Elopiformes</taxon>
        <taxon>Megalopidae</taxon>
        <taxon>Megalops</taxon>
    </lineage>
</organism>